<sequence>MINTDSFLLVRWNTTIMYTYTMTQEMVDACRLAIKNMNLPKPKADLTALRD</sequence>
<proteinExistence type="predicted"/>
<protein>
    <submittedName>
        <fullName evidence="1">Uncharacterized protein</fullName>
    </submittedName>
</protein>
<gene>
    <name evidence="1" type="ORF">AACH28_14395</name>
</gene>
<accession>A0ACD5BWJ6</accession>
<dbReference type="EMBL" id="CP151087">
    <property type="protein sequence ID" value="WZN53838.1"/>
    <property type="molecule type" value="Genomic_DNA"/>
</dbReference>
<reference evidence="1" key="1">
    <citation type="submission" date="2024-04" db="EMBL/GenBank/DDBJ databases">
        <title>Complete genome sequence of Sphingobacterium thalpophiium BAA-1094.</title>
        <authorList>
            <person name="Adaikpoh B.I."/>
        </authorList>
    </citation>
    <scope>NUCLEOTIDE SEQUENCE</scope>
    <source>
        <strain evidence="1">BAA-1094</strain>
    </source>
</reference>
<evidence type="ECO:0000313" key="1">
    <source>
        <dbReference type="EMBL" id="WZN53838.1"/>
    </source>
</evidence>
<keyword evidence="2" id="KW-1185">Reference proteome</keyword>
<dbReference type="Proteomes" id="UP001485301">
    <property type="component" value="Chromosome"/>
</dbReference>
<evidence type="ECO:0000313" key="2">
    <source>
        <dbReference type="Proteomes" id="UP001485301"/>
    </source>
</evidence>
<name>A0ACD5BWJ6_9SPHI</name>
<organism evidence="1 2">
    <name type="scientific">Sphingobacterium thalpophilum</name>
    <dbReference type="NCBI Taxonomy" id="259"/>
    <lineage>
        <taxon>Bacteria</taxon>
        <taxon>Pseudomonadati</taxon>
        <taxon>Bacteroidota</taxon>
        <taxon>Sphingobacteriia</taxon>
        <taxon>Sphingobacteriales</taxon>
        <taxon>Sphingobacteriaceae</taxon>
        <taxon>Sphingobacterium</taxon>
    </lineage>
</organism>